<proteinExistence type="predicted"/>
<keyword evidence="1" id="KW-0175">Coiled coil</keyword>
<accession>A0A2X0MFH5</accession>
<sequence length="720" mass="78872">MFPLPPPRNEVLQSATNNLIGLALTTPDAHQRASDRDLGRSTSTSKATTTDSPLRQASTSPSRRQNDSIEHESSPMKHTAVEDEPSLSFFSHMWRSLRDEASAFMSAASGANTPSRVRTDLGSVEYENREEELSEASLHSKRPRMSPTWRVEEEVAEIEDQLHRHRNRPRPRGGVFTKDDSRSQRRTAGSQWGVHEGQAETPSRRTTVRFAALPPSSTKPSQTGLDIRPSHSPSPRVSDPTATSPRKNRPHSRVEAILLGPIASELTRKGHEAKVHERRMTERERIKVLEARLKALEKENEQLRKSRELSKCLADQAVEMCKRAQSSTSRTPKRCCMGRVAGGNASIFCPLAAPRVDGPGVATVPKSPEIRSTSSAALTTLRQARASLRSTPGKRNHRIVTPSARSTPEHNHHILAAVATELESSLPSPGKQPTVSSPSKLSFPQVIRSAVKRKLMQANESHPNPLKNQICHLRYRVPPRSPPPSRPVIRLRPTFDSSFKVPRRPPRPAEGDLFSFDSTTTTVFGDQFFASGPYSGASSLQASCDGSVEDRAICEQMTAQIEFPEFTQSLLSVPEASEGSTSSSGSQATLSTGTTSWDRIPNDLSSFTCDTAPLASRFSFSDSSDLSSGTISHAKEYRSALLYRKVKGPSNVTTSFQQTLGTHQVNSVGDSLSSTFESSAAALILEGAKNPSPDSDRVFRLTTLLTDEDLFMEPARHTAP</sequence>
<reference evidence="4" key="1">
    <citation type="submission" date="2016-10" db="EMBL/GenBank/DDBJ databases">
        <authorList>
            <person name="Jeantristanb JTB J.-T."/>
            <person name="Ricardo R."/>
        </authorList>
    </citation>
    <scope>NUCLEOTIDE SEQUENCE [LARGE SCALE GENOMIC DNA]</scope>
</reference>
<evidence type="ECO:0000256" key="1">
    <source>
        <dbReference type="SAM" id="Coils"/>
    </source>
</evidence>
<feature type="region of interest" description="Disordered" evidence="2">
    <location>
        <begin position="388"/>
        <end position="410"/>
    </location>
</feature>
<feature type="coiled-coil region" evidence="1">
    <location>
        <begin position="279"/>
        <end position="316"/>
    </location>
</feature>
<dbReference type="Proteomes" id="UP000249723">
    <property type="component" value="Unassembled WGS sequence"/>
</dbReference>
<feature type="region of interest" description="Disordered" evidence="2">
    <location>
        <begin position="106"/>
        <end position="141"/>
    </location>
</feature>
<feature type="compositionally biased region" description="Low complexity" evidence="2">
    <location>
        <begin position="41"/>
        <end position="52"/>
    </location>
</feature>
<feature type="compositionally biased region" description="Polar residues" evidence="2">
    <location>
        <begin position="231"/>
        <end position="245"/>
    </location>
</feature>
<feature type="compositionally biased region" description="Basic and acidic residues" evidence="2">
    <location>
        <begin position="29"/>
        <end position="39"/>
    </location>
</feature>
<feature type="compositionally biased region" description="Basic and acidic residues" evidence="2">
    <location>
        <begin position="64"/>
        <end position="81"/>
    </location>
</feature>
<feature type="region of interest" description="Disordered" evidence="2">
    <location>
        <begin position="160"/>
        <end position="254"/>
    </location>
</feature>
<dbReference type="EMBL" id="FMWP01000014">
    <property type="protein sequence ID" value="SCZ90674.1"/>
    <property type="molecule type" value="Genomic_DNA"/>
</dbReference>
<feature type="region of interest" description="Disordered" evidence="2">
    <location>
        <begin position="574"/>
        <end position="595"/>
    </location>
</feature>
<evidence type="ECO:0000313" key="3">
    <source>
        <dbReference type="EMBL" id="SCZ90674.1"/>
    </source>
</evidence>
<keyword evidence="4" id="KW-1185">Reference proteome</keyword>
<feature type="region of interest" description="Disordered" evidence="2">
    <location>
        <begin position="23"/>
        <end position="82"/>
    </location>
</feature>
<feature type="region of interest" description="Disordered" evidence="2">
    <location>
        <begin position="422"/>
        <end position="441"/>
    </location>
</feature>
<protein>
    <submittedName>
        <fullName evidence="3">BZ3500_MvSof-1268-A1-R1_Chr1-3g02140 protein</fullName>
    </submittedName>
</protein>
<organism evidence="3 4">
    <name type="scientific">Microbotryum saponariae</name>
    <dbReference type="NCBI Taxonomy" id="289078"/>
    <lineage>
        <taxon>Eukaryota</taxon>
        <taxon>Fungi</taxon>
        <taxon>Dikarya</taxon>
        <taxon>Basidiomycota</taxon>
        <taxon>Pucciniomycotina</taxon>
        <taxon>Microbotryomycetes</taxon>
        <taxon>Microbotryales</taxon>
        <taxon>Microbotryaceae</taxon>
        <taxon>Microbotryum</taxon>
    </lineage>
</organism>
<feature type="compositionally biased region" description="Polar residues" evidence="2">
    <location>
        <begin position="53"/>
        <end position="63"/>
    </location>
</feature>
<dbReference type="AlphaFoldDB" id="A0A2X0MFH5"/>
<evidence type="ECO:0000313" key="4">
    <source>
        <dbReference type="Proteomes" id="UP000249723"/>
    </source>
</evidence>
<feature type="compositionally biased region" description="Polar residues" evidence="2">
    <location>
        <begin position="215"/>
        <end position="224"/>
    </location>
</feature>
<evidence type="ECO:0000256" key="2">
    <source>
        <dbReference type="SAM" id="MobiDB-lite"/>
    </source>
</evidence>
<name>A0A2X0MFH5_9BASI</name>
<gene>
    <name evidence="3" type="ORF">BZ3500_MVSOF-1268-A1-R1_CHR1-3G02140</name>
</gene>
<feature type="compositionally biased region" description="Low complexity" evidence="2">
    <location>
        <begin position="577"/>
        <end position="595"/>
    </location>
</feature>